<accession>A0A2A6CK95</accession>
<dbReference type="InterPro" id="IPR023214">
    <property type="entry name" value="HAD_sf"/>
</dbReference>
<proteinExistence type="predicted"/>
<reference evidence="2" key="1">
    <citation type="journal article" date="2008" name="Nat. Genet.">
        <title>The Pristionchus pacificus genome provides a unique perspective on nematode lifestyle and parasitism.</title>
        <authorList>
            <person name="Dieterich C."/>
            <person name="Clifton S.W."/>
            <person name="Schuster L.N."/>
            <person name="Chinwalla A."/>
            <person name="Delehaunty K."/>
            <person name="Dinkelacker I."/>
            <person name="Fulton L."/>
            <person name="Fulton R."/>
            <person name="Godfrey J."/>
            <person name="Minx P."/>
            <person name="Mitreva M."/>
            <person name="Roeseler W."/>
            <person name="Tian H."/>
            <person name="Witte H."/>
            <person name="Yang S.P."/>
            <person name="Wilson R.K."/>
            <person name="Sommer R.J."/>
        </authorList>
    </citation>
    <scope>NUCLEOTIDE SEQUENCE [LARGE SCALE GENOMIC DNA]</scope>
    <source>
        <strain evidence="2">PS312</strain>
    </source>
</reference>
<name>A0A2A6CK95_PRIPA</name>
<evidence type="ECO:0000313" key="2">
    <source>
        <dbReference type="Proteomes" id="UP000005239"/>
    </source>
</evidence>
<dbReference type="Gene3D" id="3.40.50.1000">
    <property type="entry name" value="HAD superfamily/HAD-like"/>
    <property type="match status" value="1"/>
</dbReference>
<dbReference type="Proteomes" id="UP000005239">
    <property type="component" value="Unassembled WGS sequence"/>
</dbReference>
<dbReference type="AlphaFoldDB" id="A0A2A6CK95"/>
<evidence type="ECO:0000313" key="1">
    <source>
        <dbReference type="EnsemblMetazoa" id="PPA41195.1"/>
    </source>
</evidence>
<gene>
    <name evidence="1" type="primary">WBGene00279564</name>
</gene>
<accession>A0A8R1UUJ9</accession>
<protein>
    <submittedName>
        <fullName evidence="1">Uncharacterized protein</fullName>
    </submittedName>
</protein>
<reference evidence="1" key="2">
    <citation type="submission" date="2022-06" db="UniProtKB">
        <authorList>
            <consortium name="EnsemblMetazoa"/>
        </authorList>
    </citation>
    <scope>IDENTIFICATION</scope>
    <source>
        <strain evidence="1">PS312</strain>
    </source>
</reference>
<sequence>MIMAKLMMNWQIGRFVQAQDAADTVSSDIRGFLGQPGIHTLRPTFTLEKIAGMMAAGSDRLSIISRVDHPLTTPLPEIEDQNVSRDSPITESRYNLIILADSTEAVATVKEPTGWTAITLRIGFLDGQMDKLTQFLSVFDIVIADRGMNLPMRIIEEIVATKKVNR</sequence>
<organism evidence="1 2">
    <name type="scientific">Pristionchus pacificus</name>
    <name type="common">Parasitic nematode worm</name>
    <dbReference type="NCBI Taxonomy" id="54126"/>
    <lineage>
        <taxon>Eukaryota</taxon>
        <taxon>Metazoa</taxon>
        <taxon>Ecdysozoa</taxon>
        <taxon>Nematoda</taxon>
        <taxon>Chromadorea</taxon>
        <taxon>Rhabditida</taxon>
        <taxon>Rhabditina</taxon>
        <taxon>Diplogasteromorpha</taxon>
        <taxon>Diplogasteroidea</taxon>
        <taxon>Neodiplogasteridae</taxon>
        <taxon>Pristionchus</taxon>
    </lineage>
</organism>
<keyword evidence="2" id="KW-1185">Reference proteome</keyword>
<dbReference type="EnsemblMetazoa" id="PPA41195.1">
    <property type="protein sequence ID" value="PPA41195.1"/>
    <property type="gene ID" value="WBGene00279564"/>
</dbReference>